<feature type="transmembrane region" description="Helical" evidence="1">
    <location>
        <begin position="324"/>
        <end position="344"/>
    </location>
</feature>
<dbReference type="InterPro" id="IPR036197">
    <property type="entry name" value="NarG-like_sf"/>
</dbReference>
<accession>C3N4A6</accession>
<dbReference type="EMBL" id="CP001401">
    <property type="protein sequence ID" value="ACP54831.1"/>
    <property type="molecule type" value="Genomic_DNA"/>
</dbReference>
<proteinExistence type="predicted"/>
<keyword evidence="1" id="KW-0812">Transmembrane</keyword>
<feature type="transmembrane region" description="Helical" evidence="1">
    <location>
        <begin position="221"/>
        <end position="244"/>
    </location>
</feature>
<feature type="transmembrane region" description="Helical" evidence="1">
    <location>
        <begin position="148"/>
        <end position="174"/>
    </location>
</feature>
<evidence type="ECO:0000313" key="2">
    <source>
        <dbReference type="EMBL" id="ACP54831.1"/>
    </source>
</evidence>
<keyword evidence="1" id="KW-0472">Membrane</keyword>
<dbReference type="Proteomes" id="UP000002307">
    <property type="component" value="Chromosome"/>
</dbReference>
<dbReference type="PROSITE" id="PS00198">
    <property type="entry name" value="4FE4S_FER_1"/>
    <property type="match status" value="1"/>
</dbReference>
<dbReference type="HOGENOM" id="CLU_058617_1_0_2"/>
<dbReference type="RefSeq" id="WP_012718643.1">
    <property type="nucleotide sequence ID" value="NC_012632.1"/>
</dbReference>
<evidence type="ECO:0000256" key="1">
    <source>
        <dbReference type="SAM" id="Phobius"/>
    </source>
</evidence>
<feature type="transmembrane region" description="Helical" evidence="1">
    <location>
        <begin position="256"/>
        <end position="279"/>
    </location>
</feature>
<name>C3N4A6_SACI3</name>
<gene>
    <name evidence="2" type="ordered locus">M1627_0896</name>
</gene>
<sequence>MYEQSNERSILLDEAIRQYTICNACRHCEGFCAIWDVISLRTIIKEKDVKYFAYLCHDCRDCYYACPYSVPHEFSLNIPKINSKIRLDINKEMSIPKFLGKIYDKLNIITVSISILSFIFMITIVGLLKGINLLISPQPSFYTVIPGIYIQIGGIILGLYALTVLIYQGIIYWYRIGGDTINLLNLKNHLITLYQELSHKWFRGGGVGCNYPSYSGNYLRLLFHSLLVSGFILDFLSTVIAAFYEKILHIMPPYSFESPVVILGILGGLLLLLSSMGLLTLKKVSNKLLIDENTIQIDNWLIYLLALISISGFLLLIFRDTPFMGILLILHLSITIPLFLLAPYSKFSHFIYRYFVTLKYNQEKTYFLKNRR</sequence>
<feature type="transmembrane region" description="Helical" evidence="1">
    <location>
        <begin position="300"/>
        <end position="318"/>
    </location>
</feature>
<dbReference type="KEGG" id="sim:M1627_0896"/>
<dbReference type="InterPro" id="IPR017900">
    <property type="entry name" value="4Fe4S_Fe_S_CS"/>
</dbReference>
<protein>
    <submittedName>
        <fullName evidence="2">Citrate utilization protein B</fullName>
    </submittedName>
</protein>
<evidence type="ECO:0000313" key="3">
    <source>
        <dbReference type="Proteomes" id="UP000002307"/>
    </source>
</evidence>
<dbReference type="SUPFAM" id="SSF54862">
    <property type="entry name" value="4Fe-4S ferredoxins"/>
    <property type="match status" value="1"/>
</dbReference>
<dbReference type="SUPFAM" id="SSF103501">
    <property type="entry name" value="Respiratory nitrate reductase 1 gamma chain"/>
    <property type="match status" value="1"/>
</dbReference>
<dbReference type="GeneID" id="7814748"/>
<organism evidence="2 3">
    <name type="scientific">Saccharolobus islandicus (strain M.16.27)</name>
    <name type="common">Sulfolobus islandicus</name>
    <dbReference type="NCBI Taxonomy" id="427318"/>
    <lineage>
        <taxon>Archaea</taxon>
        <taxon>Thermoproteota</taxon>
        <taxon>Thermoprotei</taxon>
        <taxon>Sulfolobales</taxon>
        <taxon>Sulfolobaceae</taxon>
        <taxon>Saccharolobus</taxon>
    </lineage>
</organism>
<reference evidence="2 3" key="1">
    <citation type="journal article" date="2009" name="Proc. Natl. Acad. Sci. U.S.A.">
        <title>Biogeography of the Sulfolobus islandicus pan-genome.</title>
        <authorList>
            <person name="Reno M.L."/>
            <person name="Held N.L."/>
            <person name="Fields C.J."/>
            <person name="Burke P.V."/>
            <person name="Whitaker R.J."/>
        </authorList>
    </citation>
    <scope>NUCLEOTIDE SEQUENCE [LARGE SCALE GENOMIC DNA]</scope>
    <source>
        <strain evidence="2 3">M.16.27</strain>
    </source>
</reference>
<keyword evidence="1" id="KW-1133">Transmembrane helix</keyword>
<feature type="transmembrane region" description="Helical" evidence="1">
    <location>
        <begin position="106"/>
        <end position="128"/>
    </location>
</feature>
<dbReference type="AlphaFoldDB" id="C3N4A6"/>